<name>A0A379F881_PROVU</name>
<protein>
    <submittedName>
        <fullName evidence="1">Uncharacterized protein</fullName>
    </submittedName>
</protein>
<accession>A0A379F881</accession>
<dbReference type="Proteomes" id="UP000254331">
    <property type="component" value="Unassembled WGS sequence"/>
</dbReference>
<sequence>MRHNLSGGKMKQRLFQFVTKTSTLMGRKRILFFPIAQFFKTPLIEGFFLAYKKPPTAQFIAKGEL</sequence>
<gene>
    <name evidence="1" type="ORF">NCTC10376_01494</name>
</gene>
<proteinExistence type="predicted"/>
<dbReference type="AlphaFoldDB" id="A0A379F881"/>
<evidence type="ECO:0000313" key="1">
    <source>
        <dbReference type="EMBL" id="SUC15642.1"/>
    </source>
</evidence>
<dbReference type="EMBL" id="UGTW01000001">
    <property type="protein sequence ID" value="SUC15642.1"/>
    <property type="molecule type" value="Genomic_DNA"/>
</dbReference>
<reference evidence="1 2" key="1">
    <citation type="submission" date="2018-06" db="EMBL/GenBank/DDBJ databases">
        <authorList>
            <consortium name="Pathogen Informatics"/>
            <person name="Doyle S."/>
        </authorList>
    </citation>
    <scope>NUCLEOTIDE SEQUENCE [LARGE SCALE GENOMIC DNA]</scope>
    <source>
        <strain evidence="1 2">NCTC10376</strain>
    </source>
</reference>
<organism evidence="1 2">
    <name type="scientific">Proteus vulgaris</name>
    <dbReference type="NCBI Taxonomy" id="585"/>
    <lineage>
        <taxon>Bacteria</taxon>
        <taxon>Pseudomonadati</taxon>
        <taxon>Pseudomonadota</taxon>
        <taxon>Gammaproteobacteria</taxon>
        <taxon>Enterobacterales</taxon>
        <taxon>Morganellaceae</taxon>
        <taxon>Proteus</taxon>
    </lineage>
</organism>
<evidence type="ECO:0000313" key="2">
    <source>
        <dbReference type="Proteomes" id="UP000254331"/>
    </source>
</evidence>